<dbReference type="SFLD" id="SFLDG01020">
    <property type="entry name" value="Terpene_Cyclase_Like_2"/>
    <property type="match status" value="1"/>
</dbReference>
<dbReference type="AlphaFoldDB" id="A0A7W7LCX4"/>
<dbReference type="SFLD" id="SFLDS00005">
    <property type="entry name" value="Isoprenoid_Synthase_Type_I"/>
    <property type="match status" value="1"/>
</dbReference>
<comment type="similarity">
    <text evidence="2">Belongs to the terpene synthase family.</text>
</comment>
<dbReference type="Pfam" id="PF19086">
    <property type="entry name" value="Terpene_syn_C_2"/>
    <property type="match status" value="1"/>
</dbReference>
<dbReference type="EC" id="4.2.3.-" evidence="2"/>
<evidence type="ECO:0000313" key="4">
    <source>
        <dbReference type="Proteomes" id="UP000556436"/>
    </source>
</evidence>
<protein>
    <recommendedName>
        <fullName evidence="2">Terpene synthase</fullName>
        <ecNumber evidence="2">4.2.3.-</ecNumber>
    </recommendedName>
</protein>
<dbReference type="SUPFAM" id="SSF48576">
    <property type="entry name" value="Terpenoid synthases"/>
    <property type="match status" value="1"/>
</dbReference>
<dbReference type="InterPro" id="IPR008949">
    <property type="entry name" value="Isoprenoid_synthase_dom_sf"/>
</dbReference>
<dbReference type="GO" id="GO:0010333">
    <property type="term" value="F:terpene synthase activity"/>
    <property type="evidence" value="ECO:0007669"/>
    <property type="project" value="InterPro"/>
</dbReference>
<evidence type="ECO:0000256" key="1">
    <source>
        <dbReference type="ARBA" id="ARBA00023239"/>
    </source>
</evidence>
<accession>A0A7W7LCX4</accession>
<dbReference type="InterPro" id="IPR034686">
    <property type="entry name" value="Terpene_cyclase-like_2"/>
</dbReference>
<evidence type="ECO:0000256" key="2">
    <source>
        <dbReference type="RuleBase" id="RU366034"/>
    </source>
</evidence>
<dbReference type="PANTHER" id="PTHR35201:SF4">
    <property type="entry name" value="BETA-PINACENE SYNTHASE-RELATED"/>
    <property type="match status" value="1"/>
</dbReference>
<keyword evidence="4" id="KW-1185">Reference proteome</keyword>
<keyword evidence="2" id="KW-0460">Magnesium</keyword>
<keyword evidence="2" id="KW-0479">Metal-binding</keyword>
<dbReference type="GO" id="GO:0046872">
    <property type="term" value="F:metal ion binding"/>
    <property type="evidence" value="ECO:0007669"/>
    <property type="project" value="UniProtKB-KW"/>
</dbReference>
<evidence type="ECO:0000313" key="3">
    <source>
        <dbReference type="EMBL" id="MBB4887326.1"/>
    </source>
</evidence>
<keyword evidence="1 2" id="KW-0456">Lyase</keyword>
<dbReference type="PANTHER" id="PTHR35201">
    <property type="entry name" value="TERPENE SYNTHASE"/>
    <property type="match status" value="1"/>
</dbReference>
<comment type="cofactor">
    <cofactor evidence="2">
        <name>Mg(2+)</name>
        <dbReference type="ChEBI" id="CHEBI:18420"/>
    </cofactor>
</comment>
<comment type="caution">
    <text evidence="3">The sequence shown here is derived from an EMBL/GenBank/DDBJ whole genome shotgun (WGS) entry which is preliminary data.</text>
</comment>
<name>A0A7W7LCX4_STRNE</name>
<reference evidence="3 4" key="1">
    <citation type="submission" date="2020-08" db="EMBL/GenBank/DDBJ databases">
        <title>Genomic Encyclopedia of Type Strains, Phase III (KMG-III): the genomes of soil and plant-associated and newly described type strains.</title>
        <authorList>
            <person name="Whitman W."/>
        </authorList>
    </citation>
    <scope>NUCLEOTIDE SEQUENCE [LARGE SCALE GENOMIC DNA]</scope>
    <source>
        <strain evidence="3 4">CECT 3265</strain>
    </source>
</reference>
<proteinExistence type="inferred from homology"/>
<gene>
    <name evidence="3" type="ORF">FHS38_003380</name>
</gene>
<dbReference type="Proteomes" id="UP000556436">
    <property type="component" value="Unassembled WGS sequence"/>
</dbReference>
<dbReference type="Gene3D" id="1.10.600.10">
    <property type="entry name" value="Farnesyl Diphosphate Synthase"/>
    <property type="match status" value="1"/>
</dbReference>
<organism evidence="3 4">
    <name type="scientific">Streptomyces netropsis</name>
    <name type="common">Streptoverticillium netropsis</name>
    <dbReference type="NCBI Taxonomy" id="55404"/>
    <lineage>
        <taxon>Bacteria</taxon>
        <taxon>Bacillati</taxon>
        <taxon>Actinomycetota</taxon>
        <taxon>Actinomycetes</taxon>
        <taxon>Kitasatosporales</taxon>
        <taxon>Streptomycetaceae</taxon>
        <taxon>Streptomyces</taxon>
    </lineage>
</organism>
<dbReference type="RefSeq" id="WP_184734352.1">
    <property type="nucleotide sequence ID" value="NZ_BMRW01000002.1"/>
</dbReference>
<sequence>MLDQSLQIPVPQLRCPFPPAVHPAAERLEESAIAWMWQFGFIRDAAEEEAARAAQFGRLAALTYPYASFEGAQLACDWMIWLFLQDDEYMERAAEDGRLLDCARHTLRCLRVLHDPDAPPGDDPYIRALHDLCARTGRHAGPEHFQRFLSGLHEYFTGAGAEVVYLSHRAMPSLEEYIALRESSIALRSVMFVLLETAGGFPLPGPQWSEPELQALAHSASRVNSWINDILSGLRELHWPGAINLITVLAQHHGCTPEEAIGRAVAYHDRELADFQELSRRLRLTSDDPRVGRYLDALAAWTRGNQDWSLTCGRYHVESPDLGVTGPQHFGE</sequence>
<dbReference type="EMBL" id="JACHJG010000006">
    <property type="protein sequence ID" value="MBB4887326.1"/>
    <property type="molecule type" value="Genomic_DNA"/>
</dbReference>